<dbReference type="STRING" id="765913.ThidrDRAFT_1512"/>
<evidence type="ECO:0000313" key="1">
    <source>
        <dbReference type="EMBL" id="EGV32276.1"/>
    </source>
</evidence>
<organism evidence="1 2">
    <name type="scientific">Thiorhodococcus drewsii AZ1</name>
    <dbReference type="NCBI Taxonomy" id="765913"/>
    <lineage>
        <taxon>Bacteria</taxon>
        <taxon>Pseudomonadati</taxon>
        <taxon>Pseudomonadota</taxon>
        <taxon>Gammaproteobacteria</taxon>
        <taxon>Chromatiales</taxon>
        <taxon>Chromatiaceae</taxon>
        <taxon>Thiorhodococcus</taxon>
    </lineage>
</organism>
<name>G2DZP9_9GAMM</name>
<comment type="caution">
    <text evidence="1">The sequence shown here is derived from an EMBL/GenBank/DDBJ whole genome shotgun (WGS) entry which is preliminary data.</text>
</comment>
<protein>
    <submittedName>
        <fullName evidence="1">Uncharacterized protein</fullName>
    </submittedName>
</protein>
<evidence type="ECO:0000313" key="2">
    <source>
        <dbReference type="Proteomes" id="UP000004200"/>
    </source>
</evidence>
<gene>
    <name evidence="1" type="ORF">ThidrDRAFT_1512</name>
</gene>
<dbReference type="Proteomes" id="UP000004200">
    <property type="component" value="Unassembled WGS sequence"/>
</dbReference>
<sequence>MANKYRRDMTTLWSRTRIFAARWYARLADTSPRATEA</sequence>
<dbReference type="EMBL" id="AFWT01000008">
    <property type="protein sequence ID" value="EGV32276.1"/>
    <property type="molecule type" value="Genomic_DNA"/>
</dbReference>
<accession>G2DZP9</accession>
<proteinExistence type="predicted"/>
<dbReference type="AlphaFoldDB" id="G2DZP9"/>
<reference evidence="1 2" key="1">
    <citation type="submission" date="2011-06" db="EMBL/GenBank/DDBJ databases">
        <title>The draft genome of Thiorhodococcus drewsii AZ1.</title>
        <authorList>
            <consortium name="US DOE Joint Genome Institute (JGI-PGF)"/>
            <person name="Lucas S."/>
            <person name="Han J."/>
            <person name="Lapidus A."/>
            <person name="Cheng J.-F."/>
            <person name="Goodwin L."/>
            <person name="Pitluck S."/>
            <person name="Peters L."/>
            <person name="Land M.L."/>
            <person name="Hauser L."/>
            <person name="Vogl K."/>
            <person name="Liu Z."/>
            <person name="Imhoff J."/>
            <person name="Thiel V."/>
            <person name="Frigaard N.-U."/>
            <person name="Bryant D.A."/>
            <person name="Woyke T.J."/>
        </authorList>
    </citation>
    <scope>NUCLEOTIDE SEQUENCE [LARGE SCALE GENOMIC DNA]</scope>
    <source>
        <strain evidence="1 2">AZ1</strain>
    </source>
</reference>
<keyword evidence="2" id="KW-1185">Reference proteome</keyword>